<proteinExistence type="predicted"/>
<dbReference type="AlphaFoldDB" id="A0A1G7ES31"/>
<dbReference type="Proteomes" id="UP000199072">
    <property type="component" value="Unassembled WGS sequence"/>
</dbReference>
<dbReference type="Gene3D" id="2.60.120.1440">
    <property type="match status" value="1"/>
</dbReference>
<sequence length="380" mass="42311">MKKELTREQIEELTIKIKQGTATEAERLDFDTWYSRQAERTFHVPENLATSERALKDTIYQHIEQELGFNKSSRSRIVLWRRVAVAASILVFLSAGLYFAFDNPSPAVQSVAAMKEDFAPGSNKAILTLSGGRRIILTDAKNGQLAKQGNTVINKTADGKVVYGSGAGEASIAINTMSTPRGGQYHLTLADGTDVWLNAASSITYPAAFTGKNREVEITGEVYFQVAHNAAKPFRVKSKDQMVEVLGTHFNINAYENEASTKTTLLEGSVALSSSDQRILIKPGEQSVFNKNRFVVTDADVKEAVAWKNGYFHFVDTDIQTLMRQISRWYDVDVEFVGPISKDTFTGRISRFRNISQVLKIVKSSDVQLTFEGRRIMVSM</sequence>
<gene>
    <name evidence="4" type="ORF">SAMN05216464_108140</name>
</gene>
<dbReference type="Pfam" id="PF16344">
    <property type="entry name" value="FecR_C"/>
    <property type="match status" value="1"/>
</dbReference>
<reference evidence="4 5" key="1">
    <citation type="submission" date="2016-10" db="EMBL/GenBank/DDBJ databases">
        <authorList>
            <person name="de Groot N.N."/>
        </authorList>
    </citation>
    <scope>NUCLEOTIDE SEQUENCE [LARGE SCALE GENOMIC DNA]</scope>
    <source>
        <strain evidence="4 5">47C3B</strain>
    </source>
</reference>
<evidence type="ECO:0000256" key="1">
    <source>
        <dbReference type="SAM" id="Phobius"/>
    </source>
</evidence>
<evidence type="ECO:0000259" key="3">
    <source>
        <dbReference type="Pfam" id="PF16344"/>
    </source>
</evidence>
<evidence type="ECO:0000313" key="5">
    <source>
        <dbReference type="Proteomes" id="UP000199072"/>
    </source>
</evidence>
<dbReference type="GO" id="GO:0016989">
    <property type="term" value="F:sigma factor antagonist activity"/>
    <property type="evidence" value="ECO:0007669"/>
    <property type="project" value="TreeGrafter"/>
</dbReference>
<dbReference type="InterPro" id="IPR006860">
    <property type="entry name" value="FecR"/>
</dbReference>
<feature type="domain" description="FecR protein" evidence="2">
    <location>
        <begin position="176"/>
        <end position="270"/>
    </location>
</feature>
<dbReference type="Gene3D" id="3.55.50.30">
    <property type="match status" value="1"/>
</dbReference>
<dbReference type="EMBL" id="FNAI01000008">
    <property type="protein sequence ID" value="SDE66474.1"/>
    <property type="molecule type" value="Genomic_DNA"/>
</dbReference>
<feature type="transmembrane region" description="Helical" evidence="1">
    <location>
        <begin position="79"/>
        <end position="101"/>
    </location>
</feature>
<dbReference type="PANTHER" id="PTHR30273:SF2">
    <property type="entry name" value="PROTEIN FECR"/>
    <property type="match status" value="1"/>
</dbReference>
<dbReference type="OrthoDB" id="1099963at2"/>
<dbReference type="STRING" id="1391627.SAMN05216464_108140"/>
<keyword evidence="5" id="KW-1185">Reference proteome</keyword>
<keyword evidence="1" id="KW-0812">Transmembrane</keyword>
<dbReference type="PANTHER" id="PTHR30273">
    <property type="entry name" value="PERIPLASMIC SIGNAL SENSOR AND SIGMA FACTOR ACTIVATOR FECR-RELATED"/>
    <property type="match status" value="1"/>
</dbReference>
<protein>
    <submittedName>
        <fullName evidence="4">FecR family protein</fullName>
    </submittedName>
</protein>
<dbReference type="InterPro" id="IPR012373">
    <property type="entry name" value="Ferrdict_sens_TM"/>
</dbReference>
<dbReference type="Pfam" id="PF04773">
    <property type="entry name" value="FecR"/>
    <property type="match status" value="1"/>
</dbReference>
<feature type="domain" description="Protein FecR C-terminal" evidence="3">
    <location>
        <begin position="311"/>
        <end position="377"/>
    </location>
</feature>
<dbReference type="FunFam" id="2.60.120.1440:FF:000001">
    <property type="entry name" value="Putative anti-sigma factor"/>
    <property type="match status" value="1"/>
</dbReference>
<evidence type="ECO:0000313" key="4">
    <source>
        <dbReference type="EMBL" id="SDE66474.1"/>
    </source>
</evidence>
<organism evidence="4 5">
    <name type="scientific">Mucilaginibacter pineti</name>
    <dbReference type="NCBI Taxonomy" id="1391627"/>
    <lineage>
        <taxon>Bacteria</taxon>
        <taxon>Pseudomonadati</taxon>
        <taxon>Bacteroidota</taxon>
        <taxon>Sphingobacteriia</taxon>
        <taxon>Sphingobacteriales</taxon>
        <taxon>Sphingobacteriaceae</taxon>
        <taxon>Mucilaginibacter</taxon>
    </lineage>
</organism>
<keyword evidence="1" id="KW-0472">Membrane</keyword>
<dbReference type="InterPro" id="IPR032508">
    <property type="entry name" value="FecR_C"/>
</dbReference>
<dbReference type="RefSeq" id="WP_091151017.1">
    <property type="nucleotide sequence ID" value="NZ_FNAI01000008.1"/>
</dbReference>
<dbReference type="PIRSF" id="PIRSF018266">
    <property type="entry name" value="FecR"/>
    <property type="match status" value="1"/>
</dbReference>
<keyword evidence="1" id="KW-1133">Transmembrane helix</keyword>
<name>A0A1G7ES31_9SPHI</name>
<accession>A0A1G7ES31</accession>
<evidence type="ECO:0000259" key="2">
    <source>
        <dbReference type="Pfam" id="PF04773"/>
    </source>
</evidence>